<dbReference type="InterPro" id="IPR017871">
    <property type="entry name" value="ABC_transporter-like_CS"/>
</dbReference>
<dbReference type="InterPro" id="IPR003439">
    <property type="entry name" value="ABC_transporter-like_ATP-bd"/>
</dbReference>
<dbReference type="CDD" id="cd03257">
    <property type="entry name" value="ABC_NikE_OppD_transporters"/>
    <property type="match status" value="2"/>
</dbReference>
<dbReference type="PANTHER" id="PTHR43297:SF2">
    <property type="entry name" value="DIPEPTIDE TRANSPORT ATP-BINDING PROTEIN DPPD"/>
    <property type="match status" value="1"/>
</dbReference>
<keyword evidence="4" id="KW-1003">Cell membrane</keyword>
<dbReference type="Proteomes" id="UP001526201">
    <property type="component" value="Unassembled WGS sequence"/>
</dbReference>
<organism evidence="9 10">
    <name type="scientific">Mycolicibacterium komossense</name>
    <dbReference type="NCBI Taxonomy" id="1779"/>
    <lineage>
        <taxon>Bacteria</taxon>
        <taxon>Bacillati</taxon>
        <taxon>Actinomycetota</taxon>
        <taxon>Actinomycetes</taxon>
        <taxon>Mycobacteriales</taxon>
        <taxon>Mycobacteriaceae</taxon>
        <taxon>Mycolicibacterium</taxon>
    </lineage>
</organism>
<evidence type="ECO:0000256" key="5">
    <source>
        <dbReference type="ARBA" id="ARBA00022741"/>
    </source>
</evidence>
<dbReference type="PANTHER" id="PTHR43297">
    <property type="entry name" value="OLIGOPEPTIDE TRANSPORT ATP-BINDING PROTEIN APPD"/>
    <property type="match status" value="1"/>
</dbReference>
<dbReference type="GO" id="GO:0005524">
    <property type="term" value="F:ATP binding"/>
    <property type="evidence" value="ECO:0007669"/>
    <property type="project" value="UniProtKB-KW"/>
</dbReference>
<proteinExistence type="inferred from homology"/>
<evidence type="ECO:0000256" key="1">
    <source>
        <dbReference type="ARBA" id="ARBA00004202"/>
    </source>
</evidence>
<comment type="similarity">
    <text evidence="2">Belongs to the ABC transporter superfamily.</text>
</comment>
<dbReference type="NCBIfam" id="NF008453">
    <property type="entry name" value="PRK11308.1"/>
    <property type="match status" value="2"/>
</dbReference>
<evidence type="ECO:0000259" key="8">
    <source>
        <dbReference type="PROSITE" id="PS50893"/>
    </source>
</evidence>
<dbReference type="Pfam" id="PF00005">
    <property type="entry name" value="ABC_tran"/>
    <property type="match status" value="2"/>
</dbReference>
<keyword evidence="5" id="KW-0547">Nucleotide-binding</keyword>
<gene>
    <name evidence="9" type="ORF">H7J73_05815</name>
</gene>
<comment type="caution">
    <text evidence="9">The sequence shown here is derived from an EMBL/GenBank/DDBJ whole genome shotgun (WGS) entry which is preliminary data.</text>
</comment>
<dbReference type="NCBIfam" id="NF007739">
    <property type="entry name" value="PRK10419.1"/>
    <property type="match status" value="2"/>
</dbReference>
<dbReference type="SUPFAM" id="SSF52540">
    <property type="entry name" value="P-loop containing nucleoside triphosphate hydrolases"/>
    <property type="match status" value="2"/>
</dbReference>
<evidence type="ECO:0000313" key="9">
    <source>
        <dbReference type="EMBL" id="MCV7225549.1"/>
    </source>
</evidence>
<evidence type="ECO:0000256" key="4">
    <source>
        <dbReference type="ARBA" id="ARBA00022475"/>
    </source>
</evidence>
<dbReference type="PROSITE" id="PS00211">
    <property type="entry name" value="ABC_TRANSPORTER_1"/>
    <property type="match status" value="2"/>
</dbReference>
<name>A0ABT3C7V1_9MYCO</name>
<comment type="subcellular location">
    <subcellularLocation>
        <location evidence="1">Cell membrane</location>
        <topology evidence="1">Peripheral membrane protein</topology>
    </subcellularLocation>
</comment>
<accession>A0ABT3C7V1</accession>
<dbReference type="PROSITE" id="PS50893">
    <property type="entry name" value="ABC_TRANSPORTER_2"/>
    <property type="match status" value="2"/>
</dbReference>
<sequence>MAGLNVDFTTPSGPRRVVTDVDLTIAPGDIVALVGESGSGKSLTALSVLGLLPDRARSSGSITLAGTQVIGAPESTLRSLRGTSAAMVFQDPQTALNPVQTIGRQLREALRAHAVTRGEKFDKRAATARGIELLRQVELPSPESRVDWYPHQLSGGQKQRVVIALALSGDPDLLIADEPTTALDVTVQAEILSLLRRLRDTRRAAVLLVTHNLGVVADIADRVIVLKDGRIVEQAPVHDLFAAPRHEYTRTLLAAVPRLTAGRSEPDQPGGDPPLLAMTDVSLVYPPRRGNPAFPALTDISLTLKSGEVLGLVGESGSGKTTVGRVVLGLVRPSSGAVLIDGVDLATADRSGLREVRKGLAFIHQDPAASLDPRFTVGTSIAEPMTVQGTSGRRQVSDRVAELLDAVRLPRAFATRRPSELSGGQRQRVALARALTLAPRLLVADEPTSALDVSVQAAVLELFTELRAQYGFACLFISHDLAVVNDVADTVGVLRAGRLVEFGRAREVFSFPTAEYTSRLVAAVPIPDPVRQRERRTERGEGR</sequence>
<evidence type="ECO:0000256" key="2">
    <source>
        <dbReference type="ARBA" id="ARBA00005417"/>
    </source>
</evidence>
<feature type="domain" description="ABC transporter" evidence="8">
    <location>
        <begin position="1"/>
        <end position="253"/>
    </location>
</feature>
<evidence type="ECO:0000256" key="3">
    <source>
        <dbReference type="ARBA" id="ARBA00022448"/>
    </source>
</evidence>
<evidence type="ECO:0000256" key="6">
    <source>
        <dbReference type="ARBA" id="ARBA00022840"/>
    </source>
</evidence>
<dbReference type="InterPro" id="IPR013563">
    <property type="entry name" value="Oligopep_ABC_C"/>
</dbReference>
<keyword evidence="3" id="KW-0813">Transport</keyword>
<keyword evidence="10" id="KW-1185">Reference proteome</keyword>
<dbReference type="InterPro" id="IPR003593">
    <property type="entry name" value="AAA+_ATPase"/>
</dbReference>
<keyword evidence="7" id="KW-0472">Membrane</keyword>
<dbReference type="Pfam" id="PF08352">
    <property type="entry name" value="oligo_HPY"/>
    <property type="match status" value="2"/>
</dbReference>
<feature type="domain" description="ABC transporter" evidence="8">
    <location>
        <begin position="276"/>
        <end position="521"/>
    </location>
</feature>
<keyword evidence="6 9" id="KW-0067">ATP-binding</keyword>
<evidence type="ECO:0000313" key="10">
    <source>
        <dbReference type="Proteomes" id="UP001526201"/>
    </source>
</evidence>
<dbReference type="EMBL" id="JACKTY010000014">
    <property type="protein sequence ID" value="MCV7225549.1"/>
    <property type="molecule type" value="Genomic_DNA"/>
</dbReference>
<protein>
    <submittedName>
        <fullName evidence="9">ABC transporter ATP-binding protein</fullName>
    </submittedName>
</protein>
<dbReference type="InterPro" id="IPR027417">
    <property type="entry name" value="P-loop_NTPase"/>
</dbReference>
<reference evidence="9 10" key="1">
    <citation type="journal article" date="2022" name="BMC Genomics">
        <title>Comparative genome analysis of mycobacteria focusing on tRNA and non-coding RNA.</title>
        <authorList>
            <person name="Behra P.R.K."/>
            <person name="Pettersson B.M.F."/>
            <person name="Ramesh M."/>
            <person name="Das S."/>
            <person name="Dasgupta S."/>
            <person name="Kirsebom L.A."/>
        </authorList>
    </citation>
    <scope>NUCLEOTIDE SEQUENCE [LARGE SCALE GENOMIC DNA]</scope>
    <source>
        <strain evidence="9 10">DSM 44078</strain>
    </source>
</reference>
<dbReference type="InterPro" id="IPR050388">
    <property type="entry name" value="ABC_Ni/Peptide_Import"/>
</dbReference>
<dbReference type="SMART" id="SM00382">
    <property type="entry name" value="AAA"/>
    <property type="match status" value="2"/>
</dbReference>
<dbReference type="Gene3D" id="3.40.50.300">
    <property type="entry name" value="P-loop containing nucleotide triphosphate hydrolases"/>
    <property type="match status" value="2"/>
</dbReference>
<evidence type="ECO:0000256" key="7">
    <source>
        <dbReference type="ARBA" id="ARBA00023136"/>
    </source>
</evidence>